<proteinExistence type="predicted"/>
<dbReference type="Proteomes" id="UP000030907">
    <property type="component" value="Chromosome"/>
</dbReference>
<sequence length="109" mass="11551">MMTRTLILALSLTAAAAPAMAAGNGNRTVEVRIDDLNLTHTADRERLDSRLKNAARSVCRTGLRGAAENARRSACLSNVLAKVAPKARQAIARAQNGTQLALLMVDAAR</sequence>
<dbReference type="EMBL" id="CP009122">
    <property type="protein sequence ID" value="AJA09055.1"/>
    <property type="molecule type" value="Genomic_DNA"/>
</dbReference>
<protein>
    <submittedName>
        <fullName evidence="2">Putative secreted protein</fullName>
    </submittedName>
</protein>
<dbReference type="KEGG" id="sphk:SKP52_10765"/>
<dbReference type="HOGENOM" id="CLU_2182259_0_0_5"/>
<dbReference type="InterPro" id="IPR030972">
    <property type="entry name" value="UrcA_uranyl"/>
</dbReference>
<feature type="chain" id="PRO_5002042396" evidence="1">
    <location>
        <begin position="22"/>
        <end position="109"/>
    </location>
</feature>
<keyword evidence="1" id="KW-0732">Signal</keyword>
<dbReference type="RefSeq" id="WP_039574639.1">
    <property type="nucleotide sequence ID" value="NZ_CP009122.1"/>
</dbReference>
<name>A0A0A7PGC6_9SPHN</name>
<feature type="signal peptide" evidence="1">
    <location>
        <begin position="1"/>
        <end position="21"/>
    </location>
</feature>
<keyword evidence="3" id="KW-1185">Reference proteome</keyword>
<dbReference type="AlphaFoldDB" id="A0A0A7PGC6"/>
<accession>A0A0A7PGC6</accession>
<evidence type="ECO:0000256" key="1">
    <source>
        <dbReference type="SAM" id="SignalP"/>
    </source>
</evidence>
<dbReference type="STRING" id="1515612.SKP52_10765"/>
<evidence type="ECO:0000313" key="2">
    <source>
        <dbReference type="EMBL" id="AJA09055.1"/>
    </source>
</evidence>
<evidence type="ECO:0000313" key="3">
    <source>
        <dbReference type="Proteomes" id="UP000030907"/>
    </source>
</evidence>
<reference evidence="2 3" key="1">
    <citation type="journal article" date="2015" name="Int. J. Syst. Evol. Microbiol.">
        <title>Description of Sphingopyxis fribergensis sp. nov. - a soil bacterium with the ability to degrade styrene and phenylacetic acid.</title>
        <authorList>
            <person name="Oelschlagel M."/>
            <person name="Ruckert C."/>
            <person name="Kalinowski J."/>
            <person name="Schmidt G."/>
            <person name="Schlomann M."/>
            <person name="Tischler D."/>
        </authorList>
    </citation>
    <scope>NUCLEOTIDE SEQUENCE [LARGE SCALE GENOMIC DNA]</scope>
    <source>
        <strain evidence="2 3">Kp5.2</strain>
    </source>
</reference>
<gene>
    <name evidence="2" type="ORF">SKP52_10765</name>
</gene>
<dbReference type="NCBIfam" id="TIGR04433">
    <property type="entry name" value="UrcA_uranyl"/>
    <property type="match status" value="1"/>
</dbReference>
<dbReference type="OrthoDB" id="7451011at2"/>
<organism evidence="2 3">
    <name type="scientific">Sphingopyxis fribergensis</name>
    <dbReference type="NCBI Taxonomy" id="1515612"/>
    <lineage>
        <taxon>Bacteria</taxon>
        <taxon>Pseudomonadati</taxon>
        <taxon>Pseudomonadota</taxon>
        <taxon>Alphaproteobacteria</taxon>
        <taxon>Sphingomonadales</taxon>
        <taxon>Sphingomonadaceae</taxon>
        <taxon>Sphingopyxis</taxon>
    </lineage>
</organism>